<keyword evidence="4 12" id="KW-0813">Transport</keyword>
<accession>A0A9W8DRK5</accession>
<evidence type="ECO:0000256" key="7">
    <source>
        <dbReference type="ARBA" id="ARBA00022927"/>
    </source>
</evidence>
<dbReference type="PANTHER" id="PTHR11043">
    <property type="entry name" value="ZETA-COAT PROTEIN"/>
    <property type="match status" value="1"/>
</dbReference>
<comment type="caution">
    <text evidence="14">The sequence shown here is derived from an EMBL/GenBank/DDBJ whole genome shotgun (WGS) entry which is preliminary data.</text>
</comment>
<keyword evidence="7 12" id="KW-0653">Protein transport</keyword>
<dbReference type="GO" id="GO:0000139">
    <property type="term" value="C:Golgi membrane"/>
    <property type="evidence" value="ECO:0007669"/>
    <property type="project" value="UniProtKB-SubCell"/>
</dbReference>
<keyword evidence="10 12" id="KW-0968">Cytoplasmic vesicle</keyword>
<keyword evidence="9 12" id="KW-0472">Membrane</keyword>
<evidence type="ECO:0000256" key="4">
    <source>
        <dbReference type="ARBA" id="ARBA00022448"/>
    </source>
</evidence>
<keyword evidence="6 12" id="KW-0931">ER-Golgi transport</keyword>
<reference evidence="14" key="1">
    <citation type="submission" date="2022-07" db="EMBL/GenBank/DDBJ databases">
        <title>Phylogenomic reconstructions and comparative analyses of Kickxellomycotina fungi.</title>
        <authorList>
            <person name="Reynolds N.K."/>
            <person name="Stajich J.E."/>
            <person name="Barry K."/>
            <person name="Grigoriev I.V."/>
            <person name="Crous P."/>
            <person name="Smith M.E."/>
        </authorList>
    </citation>
    <scope>NUCLEOTIDE SEQUENCE</scope>
    <source>
        <strain evidence="14">NBRC 100468</strain>
    </source>
</reference>
<dbReference type="Proteomes" id="UP001150538">
    <property type="component" value="Unassembled WGS sequence"/>
</dbReference>
<comment type="subcellular location">
    <subcellularLocation>
        <location evidence="12">Cytoplasm</location>
    </subcellularLocation>
    <subcellularLocation>
        <location evidence="1 12">Golgi apparatus membrane</location>
        <topology evidence="1 12">Peripheral membrane protein</topology>
        <orientation evidence="1 12">Cytoplasmic side</orientation>
    </subcellularLocation>
    <subcellularLocation>
        <location evidence="12">Cytoplasmic vesicle</location>
        <location evidence="12">COPI-coated vesicle membrane</location>
        <topology evidence="12">Peripheral membrane protein</topology>
        <orientation evidence="12">Cytoplasmic side</orientation>
    </subcellularLocation>
</comment>
<evidence type="ECO:0000256" key="2">
    <source>
        <dbReference type="ARBA" id="ARBA00006972"/>
    </source>
</evidence>
<evidence type="ECO:0000259" key="13">
    <source>
        <dbReference type="Pfam" id="PF01217"/>
    </source>
</evidence>
<dbReference type="InterPro" id="IPR011012">
    <property type="entry name" value="Longin-like_dom_sf"/>
</dbReference>
<dbReference type="Pfam" id="PF01217">
    <property type="entry name" value="Clat_adaptor_s"/>
    <property type="match status" value="1"/>
</dbReference>
<comment type="function">
    <text evidence="11">The coatomer is a cytosolic protein complex that binds to dilysine motifs and reversibly associates with Golgi non-clathrin-coated vesicles, which further mediate biosynthetic protein transport from the ER, via the Golgi up to the trans Golgi network. Coatomer complex is required for budding from Golgi membranes, and is essential for the retrograde Golgi-to-ER transport of dilysine-tagged proteins. The zeta subunit may be involved in regulating the coat assembly and, hence, the rate of biosynthetic protein transport due to its association-dissociation properties with the coatomer complex.</text>
</comment>
<comment type="similarity">
    <text evidence="2 12">Belongs to the adaptor complexes small subunit family.</text>
</comment>
<dbReference type="EMBL" id="JANBPU010000178">
    <property type="protein sequence ID" value="KAJ1914829.1"/>
    <property type="molecule type" value="Genomic_DNA"/>
</dbReference>
<evidence type="ECO:0000313" key="15">
    <source>
        <dbReference type="Proteomes" id="UP001150538"/>
    </source>
</evidence>
<evidence type="ECO:0000256" key="1">
    <source>
        <dbReference type="ARBA" id="ARBA00004255"/>
    </source>
</evidence>
<name>A0A9W8DRK5_9FUNG</name>
<dbReference type="GO" id="GO:0006890">
    <property type="term" value="P:retrograde vesicle-mediated transport, Golgi to endoplasmic reticulum"/>
    <property type="evidence" value="ECO:0007669"/>
    <property type="project" value="UniProtKB-UniRule"/>
</dbReference>
<dbReference type="InterPro" id="IPR022775">
    <property type="entry name" value="AP_mu_sigma_su"/>
</dbReference>
<evidence type="ECO:0000256" key="11">
    <source>
        <dbReference type="ARBA" id="ARBA00045555"/>
    </source>
</evidence>
<dbReference type="GO" id="GO:0006886">
    <property type="term" value="P:intracellular protein transport"/>
    <property type="evidence" value="ECO:0007669"/>
    <property type="project" value="TreeGrafter"/>
</dbReference>
<evidence type="ECO:0000256" key="5">
    <source>
        <dbReference type="ARBA" id="ARBA00022490"/>
    </source>
</evidence>
<dbReference type="GO" id="GO:0006891">
    <property type="term" value="P:intra-Golgi vesicle-mediated transport"/>
    <property type="evidence" value="ECO:0007669"/>
    <property type="project" value="TreeGrafter"/>
</dbReference>
<evidence type="ECO:0000256" key="6">
    <source>
        <dbReference type="ARBA" id="ARBA00022892"/>
    </source>
</evidence>
<keyword evidence="15" id="KW-1185">Reference proteome</keyword>
<dbReference type="FunFam" id="3.30.450.60:FF:000013">
    <property type="entry name" value="Coatomer subunit zeta"/>
    <property type="match status" value="1"/>
</dbReference>
<keyword evidence="8 12" id="KW-0333">Golgi apparatus</keyword>
<dbReference type="OrthoDB" id="10249988at2759"/>
<protein>
    <recommendedName>
        <fullName evidence="12">Coatomer subunit zeta</fullName>
    </recommendedName>
</protein>
<evidence type="ECO:0000256" key="10">
    <source>
        <dbReference type="ARBA" id="ARBA00023329"/>
    </source>
</evidence>
<keyword evidence="5 12" id="KW-0963">Cytoplasm</keyword>
<evidence type="ECO:0000256" key="9">
    <source>
        <dbReference type="ARBA" id="ARBA00023136"/>
    </source>
</evidence>
<evidence type="ECO:0000256" key="3">
    <source>
        <dbReference type="ARBA" id="ARBA00011775"/>
    </source>
</evidence>
<evidence type="ECO:0000256" key="8">
    <source>
        <dbReference type="ARBA" id="ARBA00023034"/>
    </source>
</evidence>
<organism evidence="14 15">
    <name type="scientific">Mycoemilia scoparia</name>
    <dbReference type="NCBI Taxonomy" id="417184"/>
    <lineage>
        <taxon>Eukaryota</taxon>
        <taxon>Fungi</taxon>
        <taxon>Fungi incertae sedis</taxon>
        <taxon>Zoopagomycota</taxon>
        <taxon>Kickxellomycotina</taxon>
        <taxon>Kickxellomycetes</taxon>
        <taxon>Kickxellales</taxon>
        <taxon>Kickxellaceae</taxon>
        <taxon>Mycoemilia</taxon>
    </lineage>
</organism>
<dbReference type="AlphaFoldDB" id="A0A9W8DRK5"/>
<dbReference type="GO" id="GO:0030126">
    <property type="term" value="C:COPI vesicle coat"/>
    <property type="evidence" value="ECO:0007669"/>
    <property type="project" value="UniProtKB-UniRule"/>
</dbReference>
<sequence length="183" mass="20933">MNPSLYSVHAVILLDNDGKRIFPKYYTRKDFPPLFSSTKEQEKFEKGLFVKTKKTHAEILMYEGQVVCYKSIGDVYFYLIGRSDENELILSTALNAFIEATSILLNDVIDKRNILDKLDMVMLALDETIDDGIILETSAPVIAERVSRRPTKNVDMDLSNINEHTIKEASKQATEWFRSFISA</sequence>
<evidence type="ECO:0000256" key="12">
    <source>
        <dbReference type="RuleBase" id="RU366053"/>
    </source>
</evidence>
<dbReference type="Gene3D" id="3.30.450.60">
    <property type="match status" value="1"/>
</dbReference>
<dbReference type="PANTHER" id="PTHR11043:SF0">
    <property type="entry name" value="COATOMER SUBUNIT ZETA"/>
    <property type="match status" value="1"/>
</dbReference>
<comment type="subunit">
    <text evidence="3 12">Oligomeric complex that consists of at least the alpha, beta, beta', gamma, delta, epsilon and zeta subunits.</text>
</comment>
<dbReference type="InterPro" id="IPR039652">
    <property type="entry name" value="Coatomer_zeta"/>
</dbReference>
<dbReference type="SUPFAM" id="SSF64356">
    <property type="entry name" value="SNARE-like"/>
    <property type="match status" value="1"/>
</dbReference>
<gene>
    <name evidence="14" type="primary">RET3</name>
    <name evidence="14" type="ORF">H4219_004617</name>
</gene>
<proteinExistence type="inferred from homology"/>
<feature type="domain" description="AP complex mu/sigma subunit" evidence="13">
    <location>
        <begin position="8"/>
        <end position="149"/>
    </location>
</feature>
<evidence type="ECO:0000313" key="14">
    <source>
        <dbReference type="EMBL" id="KAJ1914829.1"/>
    </source>
</evidence>
<dbReference type="CDD" id="cd14829">
    <property type="entry name" value="Zeta-COP"/>
    <property type="match status" value="1"/>
</dbReference>